<keyword evidence="2" id="KW-0812">Transmembrane</keyword>
<evidence type="ECO:0000256" key="1">
    <source>
        <dbReference type="SAM" id="MobiDB-lite"/>
    </source>
</evidence>
<dbReference type="OrthoDB" id="5431149at2759"/>
<evidence type="ECO:0000313" key="3">
    <source>
        <dbReference type="EMBL" id="KAG9247220.1"/>
    </source>
</evidence>
<feature type="region of interest" description="Disordered" evidence="1">
    <location>
        <begin position="267"/>
        <end position="408"/>
    </location>
</feature>
<comment type="caution">
    <text evidence="3">The sequence shown here is derived from an EMBL/GenBank/DDBJ whole genome shotgun (WGS) entry which is preliminary data.</text>
</comment>
<feature type="compositionally biased region" description="Low complexity" evidence="1">
    <location>
        <begin position="358"/>
        <end position="373"/>
    </location>
</feature>
<proteinExistence type="predicted"/>
<reference evidence="3" key="1">
    <citation type="journal article" date="2021" name="IMA Fungus">
        <title>Genomic characterization of three marine fungi, including Emericellopsis atlantica sp. nov. with signatures of a generalist lifestyle and marine biomass degradation.</title>
        <authorList>
            <person name="Hagestad O.C."/>
            <person name="Hou L."/>
            <person name="Andersen J.H."/>
            <person name="Hansen E.H."/>
            <person name="Altermark B."/>
            <person name="Li C."/>
            <person name="Kuhnert E."/>
            <person name="Cox R.J."/>
            <person name="Crous P.W."/>
            <person name="Spatafora J.W."/>
            <person name="Lail K."/>
            <person name="Amirebrahimi M."/>
            <person name="Lipzen A."/>
            <person name="Pangilinan J."/>
            <person name="Andreopoulos W."/>
            <person name="Hayes R.D."/>
            <person name="Ng V."/>
            <person name="Grigoriev I.V."/>
            <person name="Jackson S.A."/>
            <person name="Sutton T.D.S."/>
            <person name="Dobson A.D.W."/>
            <person name="Rama T."/>
        </authorList>
    </citation>
    <scope>NUCLEOTIDE SEQUENCE</scope>
    <source>
        <strain evidence="3">TRa3180A</strain>
    </source>
</reference>
<feature type="transmembrane region" description="Helical" evidence="2">
    <location>
        <begin position="44"/>
        <end position="64"/>
    </location>
</feature>
<gene>
    <name evidence="3" type="ORF">BJ878DRAFT_209238</name>
</gene>
<keyword evidence="2" id="KW-0472">Membrane</keyword>
<feature type="compositionally biased region" description="Polar residues" evidence="1">
    <location>
        <begin position="204"/>
        <end position="232"/>
    </location>
</feature>
<sequence length="464" mass="49931">MAAPKALPLVLGTLAILSTLAMVAFDIIFAISLTQPPSPHALRIIAIVAAGFGSATAALTLVLLGRQIRYRNENSLGGHGQHFTYLFAGSSGICGLLTSVASVLLLGLMSKNLQNLPQQIVGASAKHMIVSGFIVWAIAMLSQTVFVICIMLVPRRELQQQIRRYSAAEVRPTSGAEEKPIRQEDAYSPQELQRGSFSMEHKSPSTTGRSRSYSDTMTSIRSSVKTSNSRSKLISPKSKRTLSITSSHYEPSIIVEDSFDSWDYSAAESKTSPTAPGFLETIPASPTTSRSNSPGVPLDLEPPRPARSRSYSPSDGRSTRPYSPSNSLRRPRNISPTEPSKEAHIHPLFRSDSPTPAPAATPGTVVTAAPGAGQLISGSASLRSVRSQSRMRSPSIPTSPSPLGHSASMDSIRQKIVEEMEEGVETVSERTITPPIPAWIMEAGSRKSLGAYQIRKMQSVDEIR</sequence>
<feature type="region of interest" description="Disordered" evidence="1">
    <location>
        <begin position="164"/>
        <end position="242"/>
    </location>
</feature>
<dbReference type="Proteomes" id="UP000887226">
    <property type="component" value="Unassembled WGS sequence"/>
</dbReference>
<feature type="compositionally biased region" description="Polar residues" evidence="1">
    <location>
        <begin position="284"/>
        <end position="294"/>
    </location>
</feature>
<organism evidence="3 4">
    <name type="scientific">Calycina marina</name>
    <dbReference type="NCBI Taxonomy" id="1763456"/>
    <lineage>
        <taxon>Eukaryota</taxon>
        <taxon>Fungi</taxon>
        <taxon>Dikarya</taxon>
        <taxon>Ascomycota</taxon>
        <taxon>Pezizomycotina</taxon>
        <taxon>Leotiomycetes</taxon>
        <taxon>Helotiales</taxon>
        <taxon>Pezizellaceae</taxon>
        <taxon>Calycina</taxon>
    </lineage>
</organism>
<protein>
    <submittedName>
        <fullName evidence="3">Uncharacterized protein</fullName>
    </submittedName>
</protein>
<dbReference type="AlphaFoldDB" id="A0A9P7Z953"/>
<keyword evidence="4" id="KW-1185">Reference proteome</keyword>
<feature type="transmembrane region" description="Helical" evidence="2">
    <location>
        <begin position="85"/>
        <end position="109"/>
    </location>
</feature>
<dbReference type="EMBL" id="MU253778">
    <property type="protein sequence ID" value="KAG9247220.1"/>
    <property type="molecule type" value="Genomic_DNA"/>
</dbReference>
<name>A0A9P7Z953_9HELO</name>
<accession>A0A9P7Z953</accession>
<feature type="compositionally biased region" description="Basic and acidic residues" evidence="1">
    <location>
        <begin position="176"/>
        <end position="185"/>
    </location>
</feature>
<feature type="compositionally biased region" description="Polar residues" evidence="1">
    <location>
        <begin position="320"/>
        <end position="338"/>
    </location>
</feature>
<feature type="transmembrane region" description="Helical" evidence="2">
    <location>
        <begin position="129"/>
        <end position="153"/>
    </location>
</feature>
<keyword evidence="2" id="KW-1133">Transmembrane helix</keyword>
<evidence type="ECO:0000313" key="4">
    <source>
        <dbReference type="Proteomes" id="UP000887226"/>
    </source>
</evidence>
<evidence type="ECO:0000256" key="2">
    <source>
        <dbReference type="SAM" id="Phobius"/>
    </source>
</evidence>
<feature type="transmembrane region" description="Helical" evidence="2">
    <location>
        <begin position="7"/>
        <end position="32"/>
    </location>
</feature>
<feature type="compositionally biased region" description="Polar residues" evidence="1">
    <location>
        <begin position="376"/>
        <end position="398"/>
    </location>
</feature>